<protein>
    <submittedName>
        <fullName evidence="4">Hydrolase</fullName>
    </submittedName>
</protein>
<comment type="similarity">
    <text evidence="1">Belongs to the AB hydrolase superfamily. AB hydrolase 4 family.</text>
</comment>
<keyword evidence="4" id="KW-0378">Hydrolase</keyword>
<proteinExistence type="inferred from homology"/>
<feature type="active site" description="Charge relay system" evidence="2">
    <location>
        <position position="260"/>
    </location>
</feature>
<sequence length="317" mass="34204">MNLARPPLACVPPPWARGAHLQTLAAQYLPNPLPDLPWQPLRLDLGDGDALALRALDGTTGVAVHLFHGLGGSVEGHYMRRLAARLHAQGHAVLAANHRGAGEGAGLARHTYHSGATADMAAVLRLGRQRFPGQLQVAVGFSISANILLLLAGRDRHLDLPDRAIAVNPPADLEACSQRLGVGFNRVYDQYFLQRLRREVQGRPGGEAARATRTLRAFDAAYTAPQAGFPTREAYYALCSCGPHLAGIQVPTVILTSRDDPFAPASDLLVRPVPPSVHLHVEATGGHMGYITRNLPDRRWLDYAVTHYLAALAAFRP</sequence>
<dbReference type="PIRSF" id="PIRSF005211">
    <property type="entry name" value="Ab_hydro_YheT"/>
    <property type="match status" value="1"/>
</dbReference>
<dbReference type="RefSeq" id="WP_316414715.1">
    <property type="nucleotide sequence ID" value="NZ_AP027080.1"/>
</dbReference>
<dbReference type="SUPFAM" id="SSF53474">
    <property type="entry name" value="alpha/beta-Hydrolases"/>
    <property type="match status" value="1"/>
</dbReference>
<gene>
    <name evidence="4" type="primary">yheT</name>
    <name evidence="4" type="ORF">METEAL_09860</name>
</gene>
<evidence type="ECO:0000256" key="1">
    <source>
        <dbReference type="ARBA" id="ARBA00010884"/>
    </source>
</evidence>
<evidence type="ECO:0000313" key="5">
    <source>
        <dbReference type="Proteomes" id="UP001238179"/>
    </source>
</evidence>
<evidence type="ECO:0000256" key="2">
    <source>
        <dbReference type="PIRSR" id="PIRSR005211-1"/>
    </source>
</evidence>
<dbReference type="EMBL" id="AP027080">
    <property type="protein sequence ID" value="BDU71812.1"/>
    <property type="molecule type" value="Genomic_DNA"/>
</dbReference>
<dbReference type="InterPro" id="IPR012020">
    <property type="entry name" value="ABHD4"/>
</dbReference>
<dbReference type="Gene3D" id="3.40.50.1820">
    <property type="entry name" value="alpha/beta hydrolase"/>
    <property type="match status" value="1"/>
</dbReference>
<feature type="active site" description="Charge relay system" evidence="2">
    <location>
        <position position="142"/>
    </location>
</feature>
<evidence type="ECO:0000313" key="4">
    <source>
        <dbReference type="EMBL" id="BDU71812.1"/>
    </source>
</evidence>
<feature type="domain" description="AB hydrolase-1" evidence="3">
    <location>
        <begin position="64"/>
        <end position="292"/>
    </location>
</feature>
<dbReference type="GO" id="GO:0047372">
    <property type="term" value="F:monoacylglycerol lipase activity"/>
    <property type="evidence" value="ECO:0007669"/>
    <property type="project" value="TreeGrafter"/>
</dbReference>
<organism evidence="4 5">
    <name type="scientific">Mesoterricola silvestris</name>
    <dbReference type="NCBI Taxonomy" id="2927979"/>
    <lineage>
        <taxon>Bacteria</taxon>
        <taxon>Pseudomonadati</taxon>
        <taxon>Acidobacteriota</taxon>
        <taxon>Holophagae</taxon>
        <taxon>Holophagales</taxon>
        <taxon>Holophagaceae</taxon>
        <taxon>Mesoterricola</taxon>
    </lineage>
</organism>
<accession>A0AA48K900</accession>
<dbReference type="PANTHER" id="PTHR10794:SF94">
    <property type="entry name" value="ESTERASE YHET-RELATED"/>
    <property type="match status" value="1"/>
</dbReference>
<dbReference type="KEGG" id="msil:METEAL_09860"/>
<dbReference type="InterPro" id="IPR029058">
    <property type="entry name" value="AB_hydrolase_fold"/>
</dbReference>
<dbReference type="GO" id="GO:0034338">
    <property type="term" value="F:short-chain carboxylesterase activity"/>
    <property type="evidence" value="ECO:0007669"/>
    <property type="project" value="TreeGrafter"/>
</dbReference>
<dbReference type="AlphaFoldDB" id="A0AA48K900"/>
<evidence type="ECO:0000259" key="3">
    <source>
        <dbReference type="Pfam" id="PF00561"/>
    </source>
</evidence>
<dbReference type="InterPro" id="IPR000073">
    <property type="entry name" value="AB_hydrolase_1"/>
</dbReference>
<name>A0AA48K900_9BACT</name>
<feature type="active site" description="Charge relay system" evidence="2">
    <location>
        <position position="287"/>
    </location>
</feature>
<dbReference type="Proteomes" id="UP001238179">
    <property type="component" value="Chromosome"/>
</dbReference>
<dbReference type="Pfam" id="PF00561">
    <property type="entry name" value="Abhydrolase_1"/>
    <property type="match status" value="1"/>
</dbReference>
<keyword evidence="5" id="KW-1185">Reference proteome</keyword>
<reference evidence="5" key="1">
    <citation type="journal article" date="2023" name="Int. J. Syst. Evol. Microbiol.">
        <title>Mesoterricola silvestris gen. nov., sp. nov., Mesoterricola sediminis sp. nov., Geothrix oryzae sp. nov., Geothrix edaphica sp. nov., Geothrix rubra sp. nov., and Geothrix limicola sp. nov., six novel members of Acidobacteriota isolated from soils.</title>
        <authorList>
            <person name="Itoh H."/>
            <person name="Sugisawa Y."/>
            <person name="Mise K."/>
            <person name="Xu Z."/>
            <person name="Kuniyasu M."/>
            <person name="Ushijima N."/>
            <person name="Kawano K."/>
            <person name="Kobayashi E."/>
            <person name="Shiratori Y."/>
            <person name="Masuda Y."/>
            <person name="Senoo K."/>
        </authorList>
    </citation>
    <scope>NUCLEOTIDE SEQUENCE [LARGE SCALE GENOMIC DNA]</scope>
    <source>
        <strain evidence="5">W79</strain>
    </source>
</reference>
<dbReference type="InterPro" id="IPR050960">
    <property type="entry name" value="AB_hydrolase_4_sf"/>
</dbReference>
<dbReference type="PANTHER" id="PTHR10794">
    <property type="entry name" value="ABHYDROLASE DOMAIN-CONTAINING PROTEIN"/>
    <property type="match status" value="1"/>
</dbReference>